<dbReference type="SUPFAM" id="SSF54427">
    <property type="entry name" value="NTF2-like"/>
    <property type="match status" value="1"/>
</dbReference>
<dbReference type="Proteomes" id="UP001164693">
    <property type="component" value="Chromosome"/>
</dbReference>
<gene>
    <name evidence="2" type="ORF">M6B22_04775</name>
</gene>
<reference evidence="2" key="1">
    <citation type="submission" date="2022-05" db="EMBL/GenBank/DDBJ databases">
        <title>Jatrophihabitans sp. SB3-54 whole genome sequence.</title>
        <authorList>
            <person name="Suh M.K."/>
            <person name="Eom M.K."/>
            <person name="Kim J.S."/>
            <person name="Kim H.S."/>
            <person name="Do H.E."/>
            <person name="Shin Y.K."/>
            <person name="Lee J.-S."/>
        </authorList>
    </citation>
    <scope>NUCLEOTIDE SEQUENCE</scope>
    <source>
        <strain evidence="2">SB3-54</strain>
    </source>
</reference>
<evidence type="ECO:0000259" key="1">
    <source>
        <dbReference type="Pfam" id="PF12680"/>
    </source>
</evidence>
<dbReference type="Gene3D" id="3.10.450.50">
    <property type="match status" value="1"/>
</dbReference>
<evidence type="ECO:0000313" key="2">
    <source>
        <dbReference type="EMBL" id="WAX58087.1"/>
    </source>
</evidence>
<sequence>MNETITHYLQCWNVTDDRARRALVEELFAANASYVDPLVELEGRAAIDAAIAAVQAQFPGMVFTQRGEVDAHHSQARFGWGLGPVGSAPLVEGFDVVVLDQHGRIATVLGFLDKVPG</sequence>
<dbReference type="EMBL" id="CP097463">
    <property type="protein sequence ID" value="WAX58087.1"/>
    <property type="molecule type" value="Genomic_DNA"/>
</dbReference>
<name>A0ABY7K396_9ACTN</name>
<dbReference type="InterPro" id="IPR037401">
    <property type="entry name" value="SnoaL-like"/>
</dbReference>
<dbReference type="Pfam" id="PF12680">
    <property type="entry name" value="SnoaL_2"/>
    <property type="match status" value="1"/>
</dbReference>
<accession>A0ABY7K396</accession>
<feature type="domain" description="SnoaL-like" evidence="1">
    <location>
        <begin position="6"/>
        <end position="106"/>
    </location>
</feature>
<keyword evidence="3" id="KW-1185">Reference proteome</keyword>
<evidence type="ECO:0000313" key="3">
    <source>
        <dbReference type="Proteomes" id="UP001164693"/>
    </source>
</evidence>
<proteinExistence type="predicted"/>
<organism evidence="2 3">
    <name type="scientific">Jatrophihabitans cynanchi</name>
    <dbReference type="NCBI Taxonomy" id="2944128"/>
    <lineage>
        <taxon>Bacteria</taxon>
        <taxon>Bacillati</taxon>
        <taxon>Actinomycetota</taxon>
        <taxon>Actinomycetes</taxon>
        <taxon>Jatrophihabitantales</taxon>
        <taxon>Jatrophihabitantaceae</taxon>
        <taxon>Jatrophihabitans</taxon>
    </lineage>
</organism>
<dbReference type="InterPro" id="IPR032710">
    <property type="entry name" value="NTF2-like_dom_sf"/>
</dbReference>
<protein>
    <submittedName>
        <fullName evidence="2">Nuclear transport factor 2 family protein</fullName>
    </submittedName>
</protein>
<dbReference type="RefSeq" id="WP_269444636.1">
    <property type="nucleotide sequence ID" value="NZ_CP097463.1"/>
</dbReference>